<evidence type="ECO:0000313" key="3">
    <source>
        <dbReference type="Proteomes" id="UP000197068"/>
    </source>
</evidence>
<dbReference type="RefSeq" id="WP_057181009.1">
    <property type="nucleotide sequence ID" value="NZ_BDQM01000014.1"/>
</dbReference>
<comment type="caution">
    <text evidence="2">The sequence shown here is derived from an EMBL/GenBank/DDBJ whole genome shotgun (WGS) entry which is preliminary data.</text>
</comment>
<evidence type="ECO:0000256" key="1">
    <source>
        <dbReference type="SAM" id="Coils"/>
    </source>
</evidence>
<organism evidence="2 3">
    <name type="scientific">Colwellia marinimaniae</name>
    <dbReference type="NCBI Taxonomy" id="1513592"/>
    <lineage>
        <taxon>Bacteria</taxon>
        <taxon>Pseudomonadati</taxon>
        <taxon>Pseudomonadota</taxon>
        <taxon>Gammaproteobacteria</taxon>
        <taxon>Alteromonadales</taxon>
        <taxon>Colwelliaceae</taxon>
        <taxon>Colwellia</taxon>
    </lineage>
</organism>
<name>A0ABQ0MVM6_9GAMM</name>
<feature type="coiled-coil region" evidence="1">
    <location>
        <begin position="6"/>
        <end position="47"/>
    </location>
</feature>
<protein>
    <recommendedName>
        <fullName evidence="4">DUF904 domain-containing protein</fullName>
    </recommendedName>
</protein>
<gene>
    <name evidence="2" type="ORF">MTCD1_02029</name>
</gene>
<keyword evidence="3" id="KW-1185">Reference proteome</keyword>
<proteinExistence type="predicted"/>
<dbReference type="Proteomes" id="UP000197068">
    <property type="component" value="Unassembled WGS sequence"/>
</dbReference>
<dbReference type="EMBL" id="BDQM01000014">
    <property type="protein sequence ID" value="GAW96415.1"/>
    <property type="molecule type" value="Genomic_DNA"/>
</dbReference>
<keyword evidence="1" id="KW-0175">Coiled coil</keyword>
<evidence type="ECO:0008006" key="4">
    <source>
        <dbReference type="Google" id="ProtNLM"/>
    </source>
</evidence>
<evidence type="ECO:0000313" key="2">
    <source>
        <dbReference type="EMBL" id="GAW96415.1"/>
    </source>
</evidence>
<sequence length="72" mass="8244">MLENTLPQLEQLIEDIIEKNNQLKNQVAELEQQKTVLIDENETLQLEALEGEEKQKQTNDVLTNLLGKLQSA</sequence>
<accession>A0ABQ0MVM6</accession>
<reference evidence="2 3" key="1">
    <citation type="submission" date="2017-06" db="EMBL/GenBank/DDBJ databases">
        <title>Whole Genome Sequences of Colwellia marinimaniae MTCD1.</title>
        <authorList>
            <person name="Kusumoto H."/>
            <person name="Inoue M."/>
            <person name="Tanikawa K."/>
            <person name="Maeji H."/>
            <person name="Cameron J.H."/>
            <person name="Bartlett D.H."/>
        </authorList>
    </citation>
    <scope>NUCLEOTIDE SEQUENCE [LARGE SCALE GENOMIC DNA]</scope>
    <source>
        <strain evidence="2 3">MTCD1</strain>
    </source>
</reference>